<feature type="transmembrane region" description="Helical" evidence="4">
    <location>
        <begin position="284"/>
        <end position="308"/>
    </location>
</feature>
<feature type="transmembrane region" description="Helical" evidence="4">
    <location>
        <begin position="251"/>
        <end position="278"/>
    </location>
</feature>
<reference evidence="5" key="1">
    <citation type="submission" date="2023-06" db="EMBL/GenBank/DDBJ databases">
        <title>Robiginitalea aurantiacus sp. nov. and Algoriphagus sediminis sp. nov., isolated from coastal sediment.</title>
        <authorList>
            <person name="Zhou Z.Y."/>
            <person name="An J."/>
            <person name="Jia Y.W."/>
            <person name="Du Z.J."/>
        </authorList>
    </citation>
    <scope>NUCLEOTIDE SEQUENCE</scope>
    <source>
        <strain evidence="5">M39</strain>
    </source>
</reference>
<feature type="transmembrane region" description="Helical" evidence="4">
    <location>
        <begin position="20"/>
        <end position="43"/>
    </location>
</feature>
<feature type="transmembrane region" description="Helical" evidence="4">
    <location>
        <begin position="49"/>
        <end position="66"/>
    </location>
</feature>
<protein>
    <submittedName>
        <fullName evidence="5">MFS transporter</fullName>
    </submittedName>
</protein>
<dbReference type="CDD" id="cd17332">
    <property type="entry name" value="MFS_MelB_like"/>
    <property type="match status" value="1"/>
</dbReference>
<keyword evidence="4" id="KW-1133">Transmembrane helix</keyword>
<name>A0ABT7WI64_9FLAO</name>
<organism evidence="5 6">
    <name type="scientific">Robiginitalea aurantiaca</name>
    <dbReference type="NCBI Taxonomy" id="3056915"/>
    <lineage>
        <taxon>Bacteria</taxon>
        <taxon>Pseudomonadati</taxon>
        <taxon>Bacteroidota</taxon>
        <taxon>Flavobacteriia</taxon>
        <taxon>Flavobacteriales</taxon>
        <taxon>Flavobacteriaceae</taxon>
        <taxon>Robiginitalea</taxon>
    </lineage>
</organism>
<gene>
    <name evidence="5" type="ORF">QU605_14075</name>
</gene>
<keyword evidence="6" id="KW-1185">Reference proteome</keyword>
<dbReference type="InterPro" id="IPR000490">
    <property type="entry name" value="Glyco_hydro_17"/>
</dbReference>
<dbReference type="RefSeq" id="WP_289725964.1">
    <property type="nucleotide sequence ID" value="NZ_JAUDUY010000011.1"/>
</dbReference>
<keyword evidence="4" id="KW-0472">Membrane</keyword>
<keyword evidence="2" id="KW-0378">Hydrolase</keyword>
<dbReference type="Pfam" id="PF13347">
    <property type="entry name" value="MFS_2"/>
    <property type="match status" value="1"/>
</dbReference>
<keyword evidence="4" id="KW-0812">Transmembrane</keyword>
<sequence length="787" mass="88265">MSNSNSTTSAKVPFSDKVAFGIGMLANQMFPAALAIFMVVLVQDLGFPGWMWGVLFFLPRVFDSITDPIMGFISDNTKSRWGRRRQYVLLGAIIMGVSFVIMWQLYRENGVDYNFTYFLLWSFVFYLGLTIFSVPYVAMGYEMSNDFHERTSIMAVAQWIGQWAWVIAPWFWVVMYDQGWFESADVATRTLAIWVGVICMVFAMVPAIFLKSKSTVNEDYSPLTVSNIGGSLKEILQGFVEAFKCKPFRKLCIATFFIFNAFNTIAAFSFFIVVYYLFNGDAGAAGIWPTLFGSLGALITTFLVIPVVTKMSKVMGKKRAFVTSQGISVIGYIMLWFLFIPGKPYMFIFALPFFSFGIGSLFVLMMSMTADVIDLDELTSGKRREGIFGAIYWWMVKFGFAIAGLLSGAILSVVGFESDATVQTEQAITGLRAFYSGVPILGTLIAMFVMWDYDVTEERANEIREALDKRQKEDPISPSAPSASYPSDKLKSLVSGELKLDLAPDVNFTSRSDSEIKGLFSDALQQGVHGLCFSPYSQGQDIGDQLDEGQIRNRMQVIEPYTKWVRSFSCTDGNEFIPKVAKEKGLKTIVGAWIGRDKARNEKEIQNLIALGNAGLVDIAAVGNEVLLRNELSEAEILEYLSRVKKALPAIPVGYVDAYYQLIERPELIAACDVILTNCYPFWEGSDIKDAAGYLRQMHRLTLEVAKGKRVILTETGWPNKGSNTEAAEPSSINAMKYFINVSKWHRESGVELFYFSSFDESWKVHHEGDVGAGWGIWDQNEQLKYE</sequence>
<comment type="similarity">
    <text evidence="1">Belongs to the sodium:galactoside symporter (TC 2.A.2) family.</text>
</comment>
<feature type="transmembrane region" description="Helical" evidence="4">
    <location>
        <begin position="345"/>
        <end position="370"/>
    </location>
</feature>
<evidence type="ECO:0000256" key="4">
    <source>
        <dbReference type="SAM" id="Phobius"/>
    </source>
</evidence>
<feature type="transmembrane region" description="Helical" evidence="4">
    <location>
        <begin position="151"/>
        <end position="171"/>
    </location>
</feature>
<feature type="transmembrane region" description="Helical" evidence="4">
    <location>
        <begin position="118"/>
        <end position="139"/>
    </location>
</feature>
<dbReference type="Pfam" id="PF00332">
    <property type="entry name" value="Glyco_hydro_17"/>
    <property type="match status" value="1"/>
</dbReference>
<dbReference type="Gene3D" id="3.20.20.80">
    <property type="entry name" value="Glycosidases"/>
    <property type="match status" value="1"/>
</dbReference>
<dbReference type="SUPFAM" id="SSF51445">
    <property type="entry name" value="(Trans)glycosidases"/>
    <property type="match status" value="1"/>
</dbReference>
<feature type="transmembrane region" description="Helical" evidence="4">
    <location>
        <begin position="433"/>
        <end position="451"/>
    </location>
</feature>
<dbReference type="SUPFAM" id="SSF103473">
    <property type="entry name" value="MFS general substrate transporter"/>
    <property type="match status" value="1"/>
</dbReference>
<evidence type="ECO:0000313" key="6">
    <source>
        <dbReference type="Proteomes" id="UP001174839"/>
    </source>
</evidence>
<evidence type="ECO:0000256" key="3">
    <source>
        <dbReference type="SAM" id="MobiDB-lite"/>
    </source>
</evidence>
<feature type="transmembrane region" description="Helical" evidence="4">
    <location>
        <begin position="391"/>
        <end position="413"/>
    </location>
</feature>
<proteinExistence type="inferred from homology"/>
<dbReference type="InterPro" id="IPR017853">
    <property type="entry name" value="GH"/>
</dbReference>
<feature type="region of interest" description="Disordered" evidence="3">
    <location>
        <begin position="466"/>
        <end position="488"/>
    </location>
</feature>
<feature type="transmembrane region" description="Helical" evidence="4">
    <location>
        <begin position="87"/>
        <end position="106"/>
    </location>
</feature>
<accession>A0ABT7WI64</accession>
<dbReference type="Gene3D" id="1.20.1250.20">
    <property type="entry name" value="MFS general substrate transporter like domains"/>
    <property type="match status" value="1"/>
</dbReference>
<dbReference type="Proteomes" id="UP001174839">
    <property type="component" value="Unassembled WGS sequence"/>
</dbReference>
<comment type="caution">
    <text evidence="5">The sequence shown here is derived from an EMBL/GenBank/DDBJ whole genome shotgun (WGS) entry which is preliminary data.</text>
</comment>
<feature type="transmembrane region" description="Helical" evidence="4">
    <location>
        <begin position="320"/>
        <end position="339"/>
    </location>
</feature>
<dbReference type="PANTHER" id="PTHR11328">
    <property type="entry name" value="MAJOR FACILITATOR SUPERFAMILY DOMAIN-CONTAINING PROTEIN"/>
    <property type="match status" value="1"/>
</dbReference>
<dbReference type="PANTHER" id="PTHR11328:SF24">
    <property type="entry name" value="MAJOR FACILITATOR SUPERFAMILY (MFS) PROFILE DOMAIN-CONTAINING PROTEIN"/>
    <property type="match status" value="1"/>
</dbReference>
<dbReference type="EMBL" id="JAUDUY010000011">
    <property type="protein sequence ID" value="MDM9632601.1"/>
    <property type="molecule type" value="Genomic_DNA"/>
</dbReference>
<dbReference type="InterPro" id="IPR036259">
    <property type="entry name" value="MFS_trans_sf"/>
</dbReference>
<dbReference type="InterPro" id="IPR039672">
    <property type="entry name" value="MFS_2"/>
</dbReference>
<evidence type="ECO:0000313" key="5">
    <source>
        <dbReference type="EMBL" id="MDM9632601.1"/>
    </source>
</evidence>
<evidence type="ECO:0000256" key="1">
    <source>
        <dbReference type="ARBA" id="ARBA00009617"/>
    </source>
</evidence>
<feature type="compositionally biased region" description="Low complexity" evidence="3">
    <location>
        <begin position="476"/>
        <end position="487"/>
    </location>
</feature>
<feature type="compositionally biased region" description="Basic and acidic residues" evidence="3">
    <location>
        <begin position="466"/>
        <end position="475"/>
    </location>
</feature>
<feature type="transmembrane region" description="Helical" evidence="4">
    <location>
        <begin position="191"/>
        <end position="210"/>
    </location>
</feature>
<evidence type="ECO:0000256" key="2">
    <source>
        <dbReference type="ARBA" id="ARBA00022801"/>
    </source>
</evidence>